<dbReference type="Pfam" id="PF01266">
    <property type="entry name" value="DAO"/>
    <property type="match status" value="1"/>
</dbReference>
<evidence type="ECO:0000259" key="2">
    <source>
        <dbReference type="Pfam" id="PF01266"/>
    </source>
</evidence>
<protein>
    <submittedName>
        <fullName evidence="3">FAD-dependent oxidoreductase</fullName>
    </submittedName>
</protein>
<proteinExistence type="predicted"/>
<dbReference type="GO" id="GO:0005737">
    <property type="term" value="C:cytoplasm"/>
    <property type="evidence" value="ECO:0007669"/>
    <property type="project" value="TreeGrafter"/>
</dbReference>
<dbReference type="Proteomes" id="UP000542342">
    <property type="component" value="Unassembled WGS sequence"/>
</dbReference>
<dbReference type="Gene3D" id="3.50.50.60">
    <property type="entry name" value="FAD/NAD(P)-binding domain"/>
    <property type="match status" value="1"/>
</dbReference>
<dbReference type="SUPFAM" id="SSF51905">
    <property type="entry name" value="FAD/NAD(P)-binding domain"/>
    <property type="match status" value="1"/>
</dbReference>
<dbReference type="GO" id="GO:0016491">
    <property type="term" value="F:oxidoreductase activity"/>
    <property type="evidence" value="ECO:0007669"/>
    <property type="project" value="UniProtKB-KW"/>
</dbReference>
<dbReference type="PROSITE" id="PS51257">
    <property type="entry name" value="PROKAR_LIPOPROTEIN"/>
    <property type="match status" value="1"/>
</dbReference>
<dbReference type="EMBL" id="JACEFB010000015">
    <property type="protein sequence ID" value="MBA2227549.1"/>
    <property type="molecule type" value="Genomic_DNA"/>
</dbReference>
<gene>
    <name evidence="3" type="ORF">H0921_15420</name>
</gene>
<feature type="domain" description="FAD dependent oxidoreductase" evidence="2">
    <location>
        <begin position="6"/>
        <end position="350"/>
    </location>
</feature>
<evidence type="ECO:0000313" key="4">
    <source>
        <dbReference type="Proteomes" id="UP000542342"/>
    </source>
</evidence>
<dbReference type="PANTHER" id="PTHR13847">
    <property type="entry name" value="SARCOSINE DEHYDROGENASE-RELATED"/>
    <property type="match status" value="1"/>
</dbReference>
<name>A0A7V8VGC3_9BACT</name>
<evidence type="ECO:0000256" key="1">
    <source>
        <dbReference type="ARBA" id="ARBA00023002"/>
    </source>
</evidence>
<accession>A0A7V8VGC3</accession>
<dbReference type="SUPFAM" id="SSF54373">
    <property type="entry name" value="FAD-linked reductases, C-terminal domain"/>
    <property type="match status" value="1"/>
</dbReference>
<dbReference type="RefSeq" id="WP_194539413.1">
    <property type="nucleotide sequence ID" value="NZ_JACEFB010000015.1"/>
</dbReference>
<dbReference type="InterPro" id="IPR036188">
    <property type="entry name" value="FAD/NAD-bd_sf"/>
</dbReference>
<dbReference type="InterPro" id="IPR006076">
    <property type="entry name" value="FAD-dep_OxRdtase"/>
</dbReference>
<keyword evidence="1" id="KW-0560">Oxidoreductase</keyword>
<dbReference type="Gene3D" id="3.30.9.10">
    <property type="entry name" value="D-Amino Acid Oxidase, subunit A, domain 2"/>
    <property type="match status" value="1"/>
</dbReference>
<dbReference type="AlphaFoldDB" id="A0A7V8VGC3"/>
<keyword evidence="4" id="KW-1185">Reference proteome</keyword>
<reference evidence="3 4" key="1">
    <citation type="submission" date="2020-07" db="EMBL/GenBank/DDBJ databases">
        <title>Thermogemmata thermophila gen. nov., sp. nov., a novel moderate thermophilic planctomycete from a Kamchatka hot spring.</title>
        <authorList>
            <person name="Elcheninov A.G."/>
            <person name="Podosokorskaya O.A."/>
            <person name="Kovaleva O.L."/>
            <person name="Novikov A."/>
            <person name="Bonch-Osmolovskaya E.A."/>
            <person name="Toshchakov S.V."/>
            <person name="Kublanov I.V."/>
        </authorList>
    </citation>
    <scope>NUCLEOTIDE SEQUENCE [LARGE SCALE GENOMIC DNA]</scope>
    <source>
        <strain evidence="3 4">2918</strain>
    </source>
</reference>
<evidence type="ECO:0000313" key="3">
    <source>
        <dbReference type="EMBL" id="MBA2227549.1"/>
    </source>
</evidence>
<comment type="caution">
    <text evidence="3">The sequence shown here is derived from an EMBL/GenBank/DDBJ whole genome shotgun (WGS) entry which is preliminary data.</text>
</comment>
<sequence>MRGSVDIAVVGGGVIGLSCAYELACRGWRVGVWDRGALGQEASWAGAGIIPPGQVDKAALPWERLRAIGAARFPSLAEELRELTGIDIGYRRCGGIEFLEAEEAAEVTALWSAEGIAFERWEAEECRRREAGVIPPEGMTAWYLPGMAQVRNPWLMRGLIAACERRQVELHPQEEVVGLAGSPPRAQGVLLADGSVQAVERILLAAGAWTDGVLKHLGSVGAGIHPVRGQIVLVRFAPPLSHRILIVGKRYIVPRGDGHYLVGSTEEPEAGFTKANTAGAVAELLDFATRLLPPLHQAELVKCWSGLRPGSRDGWPIIGPLPGWENVWMAAGHFRAGVQLSPGTARLIAEVWSGQTPCVPLEAVGWHRPFPSGPRAFRS</sequence>
<organism evidence="3 4">
    <name type="scientific">Thermogemmata fonticola</name>
    <dbReference type="NCBI Taxonomy" id="2755323"/>
    <lineage>
        <taxon>Bacteria</taxon>
        <taxon>Pseudomonadati</taxon>
        <taxon>Planctomycetota</taxon>
        <taxon>Planctomycetia</taxon>
        <taxon>Gemmatales</taxon>
        <taxon>Gemmataceae</taxon>
        <taxon>Thermogemmata</taxon>
    </lineage>
</organism>
<dbReference type="PANTHER" id="PTHR13847:SF289">
    <property type="entry name" value="GLYCINE OXIDASE"/>
    <property type="match status" value="1"/>
</dbReference>